<dbReference type="Gene3D" id="2.40.30.330">
    <property type="entry name" value="Pre-mRNA cleavage complex subunit Clp1, C-terminal domain"/>
    <property type="match status" value="1"/>
</dbReference>
<keyword evidence="6" id="KW-1185">Reference proteome</keyword>
<keyword evidence="1" id="KW-0547">Nucleotide-binding</keyword>
<evidence type="ECO:0000313" key="6">
    <source>
        <dbReference type="Proteomes" id="UP000444721"/>
    </source>
</evidence>
<dbReference type="GO" id="GO:0005524">
    <property type="term" value="F:ATP binding"/>
    <property type="evidence" value="ECO:0007669"/>
    <property type="project" value="UniProtKB-KW"/>
</dbReference>
<feature type="domain" description="Clp1 P-loop" evidence="4">
    <location>
        <begin position="158"/>
        <end position="371"/>
    </location>
</feature>
<evidence type="ECO:0000256" key="2">
    <source>
        <dbReference type="ARBA" id="ARBA00022840"/>
    </source>
</evidence>
<keyword evidence="2" id="KW-0067">ATP-binding</keyword>
<gene>
    <name evidence="5" type="ORF">FDP41_012898</name>
</gene>
<evidence type="ECO:0000259" key="4">
    <source>
        <dbReference type="Pfam" id="PF16575"/>
    </source>
</evidence>
<evidence type="ECO:0000256" key="1">
    <source>
        <dbReference type="ARBA" id="ARBA00022741"/>
    </source>
</evidence>
<dbReference type="VEuPathDB" id="AmoebaDB:NfTy_079520"/>
<reference evidence="5 6" key="1">
    <citation type="journal article" date="2019" name="Sci. Rep.">
        <title>Nanopore sequencing improves the draft genome of the human pathogenic amoeba Naegleria fowleri.</title>
        <authorList>
            <person name="Liechti N."/>
            <person name="Schurch N."/>
            <person name="Bruggmann R."/>
            <person name="Wittwer M."/>
        </authorList>
    </citation>
    <scope>NUCLEOTIDE SEQUENCE [LARGE SCALE GENOMIC DNA]</scope>
    <source>
        <strain evidence="5 6">ATCC 30894</strain>
    </source>
</reference>
<evidence type="ECO:0000313" key="5">
    <source>
        <dbReference type="EMBL" id="KAF0981110.1"/>
    </source>
</evidence>
<dbReference type="GeneID" id="68120113"/>
<proteinExistence type="predicted"/>
<dbReference type="EMBL" id="VFQX01000016">
    <property type="protein sequence ID" value="KAF0981110.1"/>
    <property type="molecule type" value="Genomic_DNA"/>
</dbReference>
<dbReference type="Proteomes" id="UP000444721">
    <property type="component" value="Unassembled WGS sequence"/>
</dbReference>
<dbReference type="VEuPathDB" id="AmoebaDB:FDP41_012898"/>
<dbReference type="RefSeq" id="XP_044565823.1">
    <property type="nucleotide sequence ID" value="XM_044703467.1"/>
</dbReference>
<feature type="region of interest" description="Disordered" evidence="3">
    <location>
        <begin position="1"/>
        <end position="38"/>
    </location>
</feature>
<name>A0A6A5C5J3_NAEFO</name>
<organism evidence="5 6">
    <name type="scientific">Naegleria fowleri</name>
    <name type="common">Brain eating amoeba</name>
    <dbReference type="NCBI Taxonomy" id="5763"/>
    <lineage>
        <taxon>Eukaryota</taxon>
        <taxon>Discoba</taxon>
        <taxon>Heterolobosea</taxon>
        <taxon>Tetramitia</taxon>
        <taxon>Eutetramitia</taxon>
        <taxon>Vahlkampfiidae</taxon>
        <taxon>Naegleria</taxon>
    </lineage>
</organism>
<dbReference type="PANTHER" id="PTHR12755">
    <property type="entry name" value="CLEAVAGE/POLYADENYLATION FACTOR IA SUBUNIT CLP1P"/>
    <property type="match status" value="1"/>
</dbReference>
<dbReference type="InterPro" id="IPR045116">
    <property type="entry name" value="Clp1/Grc3"/>
</dbReference>
<dbReference type="InterPro" id="IPR032319">
    <property type="entry name" value="CLP1_P"/>
</dbReference>
<accession>A0A6A5C5J3</accession>
<dbReference type="PANTHER" id="PTHR12755:SF6">
    <property type="entry name" value="POLYRIBONUCLEOTIDE 5'-HYDROXYL-KINASE CLP1"/>
    <property type="match status" value="1"/>
</dbReference>
<protein>
    <recommendedName>
        <fullName evidence="4">Clp1 P-loop domain-containing protein</fullName>
    </recommendedName>
</protein>
<feature type="compositionally biased region" description="Low complexity" evidence="3">
    <location>
        <begin position="25"/>
        <end position="38"/>
    </location>
</feature>
<dbReference type="SUPFAM" id="SSF52540">
    <property type="entry name" value="P-loop containing nucleoside triphosphate hydrolases"/>
    <property type="match status" value="1"/>
</dbReference>
<dbReference type="InterPro" id="IPR027417">
    <property type="entry name" value="P-loop_NTPase"/>
</dbReference>
<dbReference type="InterPro" id="IPR038238">
    <property type="entry name" value="Clp1_C_sf"/>
</dbReference>
<feature type="compositionally biased region" description="Polar residues" evidence="3">
    <location>
        <begin position="1"/>
        <end position="11"/>
    </location>
</feature>
<comment type="caution">
    <text evidence="5">The sequence shown here is derived from an EMBL/GenBank/DDBJ whole genome shotgun (WGS) entry which is preliminary data.</text>
</comment>
<dbReference type="GO" id="GO:0005634">
    <property type="term" value="C:nucleus"/>
    <property type="evidence" value="ECO:0007669"/>
    <property type="project" value="TreeGrafter"/>
</dbReference>
<dbReference type="AlphaFoldDB" id="A0A6A5C5J3"/>
<dbReference type="Pfam" id="PF16575">
    <property type="entry name" value="CLP1_P"/>
    <property type="match status" value="1"/>
</dbReference>
<dbReference type="VEuPathDB" id="AmoebaDB:NF0098210"/>
<dbReference type="OMA" id="EIYGTEM"/>
<dbReference type="GO" id="GO:0051731">
    <property type="term" value="F:polynucleotide 5'-hydroxyl-kinase activity"/>
    <property type="evidence" value="ECO:0007669"/>
    <property type="project" value="InterPro"/>
</dbReference>
<dbReference type="Gene3D" id="3.40.50.300">
    <property type="entry name" value="P-loop containing nucleotide triphosphate hydrolases"/>
    <property type="match status" value="1"/>
</dbReference>
<dbReference type="OrthoDB" id="258143at2759"/>
<sequence length="474" mass="53271">MAPNQIRNPQASKKPKLSPQQQEEASTTTSTTSTAVADATTTTNVEEIFELKYGEGITFRNEHSLLRLTVQRGCINIFGTEFKEGEIVEFKHSEKPFQVIGLNTHGDSQICGIQIQHSSKDTISILNDPSYITFHQGLIEMFENISKQNDHVRLLVVGPTDSGKSTICKILFNHAMFSSSLRRICFFSDIDVGQNQVSLPGTMGLSEAVVPSSVGGGSSSSDENVNIYTKELSVTHQAPLELIPHKHVFYFGDISPKNTIYYNYICQRIYQKYESILKENEQVHNINKSFLVMNTCGWVEGQGYSILLNTIKSCKITHVLSMDEQTFRCLQKDTAGSGVEIIYKQKSSQVKKRNSNFRKETRNNSIMSYFSKPLNTLTLSLEDDIHLCMIDYKSQTSARALNVSEKSLHRICAVSTANSIDQVLNQEVFCFVVLEQFNAEKKTIKLLLPASKDKKEIEKLPKPLFLLSGSVMFK</sequence>
<evidence type="ECO:0000256" key="3">
    <source>
        <dbReference type="SAM" id="MobiDB-lite"/>
    </source>
</evidence>
<dbReference type="GO" id="GO:0006388">
    <property type="term" value="P:tRNA splicing, via endonucleolytic cleavage and ligation"/>
    <property type="evidence" value="ECO:0007669"/>
    <property type="project" value="TreeGrafter"/>
</dbReference>